<proteinExistence type="predicted"/>
<sequence>MADPTLRVALKYCGGCNPTYARSQVLQALQAHFPRVRFAPFRAEEDWSALVLICGCPAACARPPQGAETLPLFRVRAPAEIPPVLRGLEALLGPAASSNEI</sequence>
<evidence type="ECO:0000313" key="1">
    <source>
        <dbReference type="EMBL" id="HJB56570.1"/>
    </source>
</evidence>
<name>A0A9D2MAF7_9FIRM</name>
<reference evidence="1" key="2">
    <citation type="submission" date="2021-04" db="EMBL/GenBank/DDBJ databases">
        <authorList>
            <person name="Gilroy R."/>
        </authorList>
    </citation>
    <scope>NUCLEOTIDE SEQUENCE</scope>
    <source>
        <strain evidence="1">CHK189-11263</strain>
    </source>
</reference>
<comment type="caution">
    <text evidence="1">The sequence shown here is derived from an EMBL/GenBank/DDBJ whole genome shotgun (WGS) entry which is preliminary data.</text>
</comment>
<gene>
    <name evidence="1" type="ORF">H9714_03365</name>
</gene>
<evidence type="ECO:0000313" key="2">
    <source>
        <dbReference type="Proteomes" id="UP000824208"/>
    </source>
</evidence>
<organism evidence="1 2">
    <name type="scientific">Candidatus Flavonifractor intestinipullorum</name>
    <dbReference type="NCBI Taxonomy" id="2838587"/>
    <lineage>
        <taxon>Bacteria</taxon>
        <taxon>Bacillati</taxon>
        <taxon>Bacillota</taxon>
        <taxon>Clostridia</taxon>
        <taxon>Eubacteriales</taxon>
        <taxon>Oscillospiraceae</taxon>
        <taxon>Flavonifractor</taxon>
    </lineage>
</organism>
<reference evidence="1" key="1">
    <citation type="journal article" date="2021" name="PeerJ">
        <title>Extensive microbial diversity within the chicken gut microbiome revealed by metagenomics and culture.</title>
        <authorList>
            <person name="Gilroy R."/>
            <person name="Ravi A."/>
            <person name="Getino M."/>
            <person name="Pursley I."/>
            <person name="Horton D.L."/>
            <person name="Alikhan N.F."/>
            <person name="Baker D."/>
            <person name="Gharbi K."/>
            <person name="Hall N."/>
            <person name="Watson M."/>
            <person name="Adriaenssens E.M."/>
            <person name="Foster-Nyarko E."/>
            <person name="Jarju S."/>
            <person name="Secka A."/>
            <person name="Antonio M."/>
            <person name="Oren A."/>
            <person name="Chaudhuri R.R."/>
            <person name="La Ragione R."/>
            <person name="Hildebrand F."/>
            <person name="Pallen M.J."/>
        </authorList>
    </citation>
    <scope>NUCLEOTIDE SEQUENCE</scope>
    <source>
        <strain evidence="1">CHK189-11263</strain>
    </source>
</reference>
<dbReference type="EMBL" id="DWYC01000036">
    <property type="protein sequence ID" value="HJB56570.1"/>
    <property type="molecule type" value="Genomic_DNA"/>
</dbReference>
<dbReference type="AlphaFoldDB" id="A0A9D2MAF7"/>
<protein>
    <submittedName>
        <fullName evidence="1">Uncharacterized protein</fullName>
    </submittedName>
</protein>
<dbReference type="Proteomes" id="UP000824208">
    <property type="component" value="Unassembled WGS sequence"/>
</dbReference>
<accession>A0A9D2MAF7</accession>